<feature type="domain" description="Methyltransferase type 11" evidence="6">
    <location>
        <begin position="138"/>
        <end position="236"/>
    </location>
</feature>
<dbReference type="Pfam" id="PF08241">
    <property type="entry name" value="Methyltransf_11"/>
    <property type="match status" value="1"/>
</dbReference>
<evidence type="ECO:0000313" key="7">
    <source>
        <dbReference type="EMBL" id="CAK8686032.1"/>
    </source>
</evidence>
<comment type="catalytic activity">
    <reaction evidence="5">
        <text>a 3-demethylubiquinone + S-adenosyl-L-methionine = a ubiquinone + S-adenosyl-L-homocysteine</text>
        <dbReference type="Rhea" id="RHEA:81215"/>
        <dbReference type="Rhea" id="RHEA-COMP:9565"/>
        <dbReference type="Rhea" id="RHEA-COMP:19654"/>
        <dbReference type="ChEBI" id="CHEBI:16389"/>
        <dbReference type="ChEBI" id="CHEBI:57856"/>
        <dbReference type="ChEBI" id="CHEBI:59789"/>
        <dbReference type="ChEBI" id="CHEBI:231825"/>
    </reaction>
</comment>
<sequence>MLGVTCRECHHLISGTKYTAVPKLAAAASVSLRSFSTKNTQLVWGLYPPENTRAIKVGSKRTRVANVRLQHSQHSSSVSEEETERFSQLAKNWWDTKGSMKALHSMNKLRVPFIRDNLLLQGHGNSHTSKPLSGVSILEVGCGAGILSEPLSRLGASVVGLDSSKEVLTVAKSHRGNDTELEDLQYLDFWLEDIVALGTLKFDCVIASEVIEHVNNPEDFIKMCTNVLKPGGSLFVSTINQTQISYLLGIFVAEKILNIVPKGTHDWNKFVTPTEVNGFLANANCHMRKMIGMRYNPLQDKWTWSSDKDINYIFHATKQLEDEALDEENLEAVNV</sequence>
<feature type="binding site" evidence="5">
    <location>
        <position position="110"/>
    </location>
    <ligand>
        <name>S-adenosyl-L-methionine</name>
        <dbReference type="ChEBI" id="CHEBI:59789"/>
    </ligand>
</feature>
<dbReference type="InterPro" id="IPR013216">
    <property type="entry name" value="Methyltransf_11"/>
</dbReference>
<dbReference type="InterPro" id="IPR010233">
    <property type="entry name" value="UbiG_MeTrfase"/>
</dbReference>
<keyword evidence="1 5" id="KW-0489">Methyltransferase</keyword>
<dbReference type="EC" id="2.1.1.-" evidence="5"/>
<keyword evidence="2 5" id="KW-0808">Transferase</keyword>
<evidence type="ECO:0000259" key="6">
    <source>
        <dbReference type="Pfam" id="PF08241"/>
    </source>
</evidence>
<name>A0ABP0G2G1_CLALP</name>
<comment type="pathway">
    <text evidence="5">Cofactor biosynthesis; ubiquinone biosynthesis.</text>
</comment>
<comment type="subunit">
    <text evidence="5">Component of a multi-subunit COQ enzyme complex.</text>
</comment>
<keyword evidence="5" id="KW-0999">Mitochondrion inner membrane</keyword>
<feature type="binding site" evidence="5">
    <location>
        <position position="212"/>
    </location>
    <ligand>
        <name>Mg(2+)</name>
        <dbReference type="ChEBI" id="CHEBI:18420"/>
    </ligand>
</feature>
<comment type="caution">
    <text evidence="7">The sequence shown here is derived from an EMBL/GenBank/DDBJ whole genome shotgun (WGS) entry which is preliminary data.</text>
</comment>
<keyword evidence="5" id="KW-0472">Membrane</keyword>
<proteinExistence type="inferred from homology"/>
<evidence type="ECO:0000256" key="4">
    <source>
        <dbReference type="ARBA" id="ARBA00022691"/>
    </source>
</evidence>
<evidence type="ECO:0000256" key="5">
    <source>
        <dbReference type="HAMAP-Rule" id="MF_03190"/>
    </source>
</evidence>
<dbReference type="EC" id="2.1.1.64" evidence="5"/>
<comment type="cofactor">
    <cofactor evidence="5">
        <name>Mg(2+)</name>
        <dbReference type="ChEBI" id="CHEBI:18420"/>
    </cofactor>
</comment>
<evidence type="ECO:0000313" key="8">
    <source>
        <dbReference type="Proteomes" id="UP001642483"/>
    </source>
</evidence>
<dbReference type="Gene3D" id="3.40.50.150">
    <property type="entry name" value="Vaccinia Virus protein VP39"/>
    <property type="match status" value="1"/>
</dbReference>
<dbReference type="Proteomes" id="UP001642483">
    <property type="component" value="Unassembled WGS sequence"/>
</dbReference>
<keyword evidence="5" id="KW-0496">Mitochondrion</keyword>
<dbReference type="EC" id="2.1.1.114" evidence="5"/>
<organism evidence="7 8">
    <name type="scientific">Clavelina lepadiformis</name>
    <name type="common">Light-bulb sea squirt</name>
    <name type="synonym">Ascidia lepadiformis</name>
    <dbReference type="NCBI Taxonomy" id="159417"/>
    <lineage>
        <taxon>Eukaryota</taxon>
        <taxon>Metazoa</taxon>
        <taxon>Chordata</taxon>
        <taxon>Tunicata</taxon>
        <taxon>Ascidiacea</taxon>
        <taxon>Aplousobranchia</taxon>
        <taxon>Clavelinidae</taxon>
        <taxon>Clavelina</taxon>
    </lineage>
</organism>
<dbReference type="SUPFAM" id="SSF53335">
    <property type="entry name" value="S-adenosyl-L-methionine-dependent methyltransferases"/>
    <property type="match status" value="1"/>
</dbReference>
<comment type="similarity">
    <text evidence="5">Belongs to the class I-like SAM-binding methyltransferase superfamily. UbiG/COQ3 family.</text>
</comment>
<dbReference type="CDD" id="cd02440">
    <property type="entry name" value="AdoMet_MTases"/>
    <property type="match status" value="1"/>
</dbReference>
<dbReference type="NCBIfam" id="TIGR01983">
    <property type="entry name" value="UbiG"/>
    <property type="match status" value="1"/>
</dbReference>
<keyword evidence="3 5" id="KW-0831">Ubiquinone biosynthesis</keyword>
<keyword evidence="8" id="KW-1185">Reference proteome</keyword>
<gene>
    <name evidence="7" type="ORF">CVLEPA_LOCUS17944</name>
</gene>
<feature type="binding site" evidence="5">
    <location>
        <position position="141"/>
    </location>
    <ligand>
        <name>S-adenosyl-L-methionine</name>
        <dbReference type="ChEBI" id="CHEBI:59789"/>
    </ligand>
</feature>
<comment type="function">
    <text evidence="5">O-methyltransferase required for two non-consecutive steps during ubiquinone biosynthesis. Catalyzes the 2 O-methylation of 3,4-dihydroxy-5-(all-trans-polyprenyl)benzoic acid into 4-hydroxy-3-methoxy-5-(all-trans-polyprenyl)benzoic acid. Also catalyzes the last step of ubiquinone biosynthesis by mediating methylation of 3-demethylubiquinone into ubiquinone. Also able to mediate the methylation of 3-demethylubiquinol into ubiquinol.</text>
</comment>
<dbReference type="HAMAP" id="MF_00472">
    <property type="entry name" value="UbiG"/>
    <property type="match status" value="1"/>
</dbReference>
<comment type="catalytic activity">
    <reaction evidence="5">
        <text>a 3-demethylubiquinol + S-adenosyl-L-methionine = a ubiquinol + S-adenosyl-L-homocysteine + H(+)</text>
        <dbReference type="Rhea" id="RHEA:44380"/>
        <dbReference type="Rhea" id="RHEA-COMP:9566"/>
        <dbReference type="Rhea" id="RHEA-COMP:10914"/>
        <dbReference type="ChEBI" id="CHEBI:15378"/>
        <dbReference type="ChEBI" id="CHEBI:17976"/>
        <dbReference type="ChEBI" id="CHEBI:57856"/>
        <dbReference type="ChEBI" id="CHEBI:59789"/>
        <dbReference type="ChEBI" id="CHEBI:84422"/>
        <dbReference type="EC" id="2.1.1.64"/>
    </reaction>
</comment>
<keyword evidence="5" id="KW-0479">Metal-binding</keyword>
<dbReference type="EMBL" id="CAWYQH010000101">
    <property type="protein sequence ID" value="CAK8686032.1"/>
    <property type="molecule type" value="Genomic_DNA"/>
</dbReference>
<feature type="binding site" evidence="5">
    <location>
        <position position="162"/>
    </location>
    <ligand>
        <name>S-adenosyl-L-methionine</name>
        <dbReference type="ChEBI" id="CHEBI:59789"/>
    </ligand>
</feature>
<feature type="binding site" evidence="5">
    <location>
        <position position="209"/>
    </location>
    <ligand>
        <name>Mg(2+)</name>
        <dbReference type="ChEBI" id="CHEBI:18420"/>
    </ligand>
</feature>
<feature type="binding site" evidence="5">
    <location>
        <position position="213"/>
    </location>
    <ligand>
        <name>Mg(2+)</name>
        <dbReference type="ChEBI" id="CHEBI:18420"/>
    </ligand>
</feature>
<keyword evidence="4 5" id="KW-0949">S-adenosyl-L-methionine</keyword>
<dbReference type="PANTHER" id="PTHR43464:SF19">
    <property type="entry name" value="UBIQUINONE BIOSYNTHESIS O-METHYLTRANSFERASE, MITOCHONDRIAL"/>
    <property type="match status" value="1"/>
</dbReference>
<keyword evidence="5" id="KW-0460">Magnesium</keyword>
<evidence type="ECO:0000256" key="1">
    <source>
        <dbReference type="ARBA" id="ARBA00022603"/>
    </source>
</evidence>
<protein>
    <recommendedName>
        <fullName evidence="5">Ubiquinone biosynthesis O-methyltransferase, mitochondrial</fullName>
    </recommendedName>
    <alternativeName>
        <fullName evidence="5">3-demethylubiquinol 3-O-methyltransferase</fullName>
        <ecNumber evidence="5">2.1.1.64</ecNumber>
    </alternativeName>
    <alternativeName>
        <fullName evidence="5">3-demethylubiquinone 3-O-methyltransferase</fullName>
        <ecNumber evidence="5">2.1.1.-</ecNumber>
    </alternativeName>
    <alternativeName>
        <fullName evidence="5">Polyprenyldihydroxybenzoate methyltransferase</fullName>
        <ecNumber evidence="5">2.1.1.114</ecNumber>
    </alternativeName>
</protein>
<dbReference type="InterPro" id="IPR029063">
    <property type="entry name" value="SAM-dependent_MTases_sf"/>
</dbReference>
<feature type="binding site" evidence="5">
    <location>
        <position position="208"/>
    </location>
    <ligand>
        <name>S-adenosyl-L-methionine</name>
        <dbReference type="ChEBI" id="CHEBI:59789"/>
    </ligand>
</feature>
<accession>A0ABP0G2G1</accession>
<comment type="subcellular location">
    <subcellularLocation>
        <location evidence="5">Mitochondrion inner membrane</location>
        <topology evidence="5">Peripheral membrane protein</topology>
        <orientation evidence="5">Matrix side</orientation>
    </subcellularLocation>
</comment>
<evidence type="ECO:0000256" key="2">
    <source>
        <dbReference type="ARBA" id="ARBA00022679"/>
    </source>
</evidence>
<comment type="catalytic activity">
    <reaction evidence="5">
        <text>a 3,4-dihydroxy-5-(all-trans-polyprenyl)benzoate + S-adenosyl-L-methionine = a 4-hydroxy-3-methoxy-5-(all-trans-polyprenyl)benzoate + S-adenosyl-L-homocysteine + H(+)</text>
        <dbReference type="Rhea" id="RHEA:44452"/>
        <dbReference type="Rhea" id="RHEA-COMP:10930"/>
        <dbReference type="Rhea" id="RHEA-COMP:10931"/>
        <dbReference type="ChEBI" id="CHEBI:15378"/>
        <dbReference type="ChEBI" id="CHEBI:57856"/>
        <dbReference type="ChEBI" id="CHEBI:59789"/>
        <dbReference type="ChEBI" id="CHEBI:64694"/>
        <dbReference type="ChEBI" id="CHEBI:84443"/>
        <dbReference type="EC" id="2.1.1.114"/>
    </reaction>
</comment>
<evidence type="ECO:0000256" key="3">
    <source>
        <dbReference type="ARBA" id="ARBA00022688"/>
    </source>
</evidence>
<reference evidence="7 8" key="1">
    <citation type="submission" date="2024-02" db="EMBL/GenBank/DDBJ databases">
        <authorList>
            <person name="Daric V."/>
            <person name="Darras S."/>
        </authorList>
    </citation>
    <scope>NUCLEOTIDE SEQUENCE [LARGE SCALE GENOMIC DNA]</scope>
</reference>
<dbReference type="PANTHER" id="PTHR43464">
    <property type="entry name" value="METHYLTRANSFERASE"/>
    <property type="match status" value="1"/>
</dbReference>